<name>A0A5J6LD03_9GAMM</name>
<dbReference type="SUPFAM" id="SSF55729">
    <property type="entry name" value="Acyl-CoA N-acyltransferases (Nat)"/>
    <property type="match status" value="1"/>
</dbReference>
<dbReference type="AlphaFoldDB" id="A0A5J6LD03"/>
<evidence type="ECO:0000313" key="6">
    <source>
        <dbReference type="Proteomes" id="UP000325606"/>
    </source>
</evidence>
<organism evidence="5 6">
    <name type="scientific">Nitrincola iocasae</name>
    <dbReference type="NCBI Taxonomy" id="2614693"/>
    <lineage>
        <taxon>Bacteria</taxon>
        <taxon>Pseudomonadati</taxon>
        <taxon>Pseudomonadota</taxon>
        <taxon>Gammaproteobacteria</taxon>
        <taxon>Oceanospirillales</taxon>
        <taxon>Oceanospirillaceae</taxon>
        <taxon>Nitrincola</taxon>
    </lineage>
</organism>
<evidence type="ECO:0000313" key="5">
    <source>
        <dbReference type="EMBL" id="QEW06316.1"/>
    </source>
</evidence>
<dbReference type="PANTHER" id="PTHR36449:SF1">
    <property type="entry name" value="ACETYLTRANSFERASE"/>
    <property type="match status" value="1"/>
</dbReference>
<dbReference type="PANTHER" id="PTHR36449">
    <property type="entry name" value="ACETYLTRANSFERASE-RELATED"/>
    <property type="match status" value="1"/>
</dbReference>
<evidence type="ECO:0000256" key="3">
    <source>
        <dbReference type="ARBA" id="ARBA00022679"/>
    </source>
</evidence>
<dbReference type="Gene3D" id="3.40.630.30">
    <property type="match status" value="1"/>
</dbReference>
<dbReference type="GO" id="GO:0016746">
    <property type="term" value="F:acyltransferase activity"/>
    <property type="evidence" value="ECO:0007669"/>
    <property type="project" value="UniProtKB-KW"/>
</dbReference>
<evidence type="ECO:0000256" key="2">
    <source>
        <dbReference type="ARBA" id="ARBA00022649"/>
    </source>
</evidence>
<comment type="similarity">
    <text evidence="1">Belongs to the acetyltransferase family. GNAT subfamily.</text>
</comment>
<dbReference type="KEGG" id="nik:F5I99_07260"/>
<accession>A0A5J6LD03</accession>
<keyword evidence="3 5" id="KW-0808">Transferase</keyword>
<gene>
    <name evidence="5" type="ORF">F5I99_07260</name>
</gene>
<keyword evidence="4" id="KW-0012">Acyltransferase</keyword>
<dbReference type="Proteomes" id="UP000325606">
    <property type="component" value="Chromosome"/>
</dbReference>
<dbReference type="InterPro" id="IPR016181">
    <property type="entry name" value="Acyl_CoA_acyltransferase"/>
</dbReference>
<sequence>MMLPAWYEEPIGKSHDRSMFDCGDAALNQFLRLHARQSHEKGAAKTYLAIADEVGKTVMGYYTLSPASIAYERTPEVIKRGLARHEVPVFRLGRLAVDVSRQGQGLGGQLLLSAGRRCLLVAMQAGGVALLIDAKNERVANWYESYGAIPLLDAPLSLILSFRTIHTALTAAGKL</sequence>
<reference evidence="5 6" key="1">
    <citation type="submission" date="2019-09" db="EMBL/GenBank/DDBJ databases">
        <title>Nitrincola iocasae sp. nov., a bacterium isolated from the sediment collected at a cold seep field in South China Sea.</title>
        <authorList>
            <person name="Zhang H."/>
            <person name="Wang H."/>
            <person name="Li C."/>
        </authorList>
    </citation>
    <scope>NUCLEOTIDE SEQUENCE [LARGE SCALE GENOMIC DNA]</scope>
    <source>
        <strain evidence="5 6">KXZD1103</strain>
    </source>
</reference>
<keyword evidence="2" id="KW-1277">Toxin-antitoxin system</keyword>
<protein>
    <submittedName>
        <fullName evidence="5">GNAT family N-acetyltransferase</fullName>
    </submittedName>
</protein>
<dbReference type="RefSeq" id="WP_151054537.1">
    <property type="nucleotide sequence ID" value="NZ_CP044222.1"/>
</dbReference>
<keyword evidence="6" id="KW-1185">Reference proteome</keyword>
<evidence type="ECO:0000256" key="1">
    <source>
        <dbReference type="ARBA" id="ARBA00009342"/>
    </source>
</evidence>
<dbReference type="EMBL" id="CP044222">
    <property type="protein sequence ID" value="QEW06316.1"/>
    <property type="molecule type" value="Genomic_DNA"/>
</dbReference>
<evidence type="ECO:0000256" key="4">
    <source>
        <dbReference type="ARBA" id="ARBA00023315"/>
    </source>
</evidence>
<proteinExistence type="inferred from homology"/>